<comment type="caution">
    <text evidence="1">The sequence shown here is derived from an EMBL/GenBank/DDBJ whole genome shotgun (WGS) entry which is preliminary data.</text>
</comment>
<reference evidence="1 2" key="1">
    <citation type="journal article" date="2023" name="IMA Fungus">
        <title>Comparative genomic study of the Penicillium genus elucidates a diverse pangenome and 15 lateral gene transfer events.</title>
        <authorList>
            <person name="Petersen C."/>
            <person name="Sorensen T."/>
            <person name="Nielsen M.R."/>
            <person name="Sondergaard T.E."/>
            <person name="Sorensen J.L."/>
            <person name="Fitzpatrick D.A."/>
            <person name="Frisvad J.C."/>
            <person name="Nielsen K.L."/>
        </authorList>
    </citation>
    <scope>NUCLEOTIDE SEQUENCE [LARGE SCALE GENOMIC DNA]</scope>
    <source>
        <strain evidence="1 2">IBT 35679</strain>
    </source>
</reference>
<accession>A0AAD6CT11</accession>
<dbReference type="EMBL" id="JAQIZZ010000006">
    <property type="protein sequence ID" value="KAJ5538231.1"/>
    <property type="molecule type" value="Genomic_DNA"/>
</dbReference>
<sequence>MSGENIDWEALQRAVFLLSMRGVDRLGVMNDEILWTKDWSTIYVSNFTRIFRSISILEVGNGRLSDQNHAYKESMEEITNVMAMVQPYQELRPPREAWLEETASRLLGHDIKPRGLLLVEDLTKLMRLSLQLKVQERRRKTRFHPSAFYSFDPIQDDLADKMTEQFGRPLEELTQDKIYKVMKEFPKLWICFHQLWEALFQPLVSMTDRMDCYSVNDTSSHLIGALLSLLPYKPISKWLEIEDKDRQLIARKLHFWTKADDREDTLIDFTSTSLSRVLEYNSSPTIILITGKDTRTSKAGAMGVYLPSTESSSSKKAYEYVFFTLQPRFCVKRWTGLEKNLDDIINTQMEISSVDQVSNEQTVRTKGPFWLGNPEKDETYISFDPIQSIASFITCKGQKSHDNDEDAEDLAIPHLPSDASEILFDAVKVFQVGSIDPISPFSATGNKNENSNYKTEKATEVIRGEELKRRIQGFGPNSLPKDLQ</sequence>
<dbReference type="Proteomes" id="UP001220324">
    <property type="component" value="Unassembled WGS sequence"/>
</dbReference>
<evidence type="ECO:0000313" key="2">
    <source>
        <dbReference type="Proteomes" id="UP001220324"/>
    </source>
</evidence>
<proteinExistence type="predicted"/>
<evidence type="ECO:0000313" key="1">
    <source>
        <dbReference type="EMBL" id="KAJ5538231.1"/>
    </source>
</evidence>
<gene>
    <name evidence="1" type="ORF">N7494_007710</name>
</gene>
<name>A0AAD6CT11_9EURO</name>
<dbReference type="AlphaFoldDB" id="A0AAD6CT11"/>
<protein>
    <submittedName>
        <fullName evidence="1">Uncharacterized protein</fullName>
    </submittedName>
</protein>
<organism evidence="1 2">
    <name type="scientific">Penicillium frequentans</name>
    <dbReference type="NCBI Taxonomy" id="3151616"/>
    <lineage>
        <taxon>Eukaryota</taxon>
        <taxon>Fungi</taxon>
        <taxon>Dikarya</taxon>
        <taxon>Ascomycota</taxon>
        <taxon>Pezizomycotina</taxon>
        <taxon>Eurotiomycetes</taxon>
        <taxon>Eurotiomycetidae</taxon>
        <taxon>Eurotiales</taxon>
        <taxon>Aspergillaceae</taxon>
        <taxon>Penicillium</taxon>
    </lineage>
</organism>
<keyword evidence="2" id="KW-1185">Reference proteome</keyword>